<evidence type="ECO:0000313" key="2">
    <source>
        <dbReference type="Proteomes" id="UP000255505"/>
    </source>
</evidence>
<organism evidence="1 2">
    <name type="scientific">Cupriavidus taiwanensis</name>
    <dbReference type="NCBI Taxonomy" id="164546"/>
    <lineage>
        <taxon>Bacteria</taxon>
        <taxon>Pseudomonadati</taxon>
        <taxon>Pseudomonadota</taxon>
        <taxon>Betaproteobacteria</taxon>
        <taxon>Burkholderiales</taxon>
        <taxon>Burkholderiaceae</taxon>
        <taxon>Cupriavidus</taxon>
    </lineage>
</organism>
<sequence>MDRIAAATAADTRTSFSMAYFLDLKRAITKLARKVHDAAPECRRAKGRQTEPGRQ</sequence>
<evidence type="ECO:0000313" key="1">
    <source>
        <dbReference type="EMBL" id="SPK77566.1"/>
    </source>
</evidence>
<accession>A0A375ISB4</accession>
<geneLocation type="plasmid" evidence="1">
    <name>III</name>
</geneLocation>
<dbReference type="Proteomes" id="UP000255505">
    <property type="component" value="Plasmid III"/>
</dbReference>
<reference evidence="1 2" key="1">
    <citation type="submission" date="2018-01" db="EMBL/GenBank/DDBJ databases">
        <authorList>
            <person name="Gaut B.S."/>
            <person name="Morton B.R."/>
            <person name="Clegg M.T."/>
            <person name="Duvall M.R."/>
        </authorList>
    </citation>
    <scope>NUCLEOTIDE SEQUENCE [LARGE SCALE GENOMIC DNA]</scope>
    <source>
        <strain evidence="1">Cupriavidus taiwanensis LMG 19425</strain>
        <plasmid evidence="2">Plasmid iii</plasmid>
    </source>
</reference>
<name>A0A375ISB4_9BURK</name>
<keyword evidence="1" id="KW-0614">Plasmid</keyword>
<protein>
    <submittedName>
        <fullName evidence="1">Uncharacterized protein</fullName>
    </submittedName>
</protein>
<dbReference type="EMBL" id="LT991978">
    <property type="protein sequence ID" value="SPK77566.1"/>
    <property type="molecule type" value="Genomic_DNA"/>
</dbReference>
<proteinExistence type="predicted"/>
<dbReference type="AlphaFoldDB" id="A0A375ISB4"/>
<gene>
    <name evidence="1" type="ORF">CT19425_P50017</name>
</gene>